<dbReference type="InterPro" id="IPR018060">
    <property type="entry name" value="HTH_AraC"/>
</dbReference>
<reference evidence="5" key="1">
    <citation type="submission" date="2022-09" db="EMBL/GenBank/DDBJ databases">
        <authorList>
            <person name="Yuan C."/>
            <person name="Ke Z."/>
        </authorList>
    </citation>
    <scope>NUCLEOTIDE SEQUENCE</scope>
    <source>
        <strain evidence="5">LB-8</strain>
    </source>
</reference>
<dbReference type="AlphaFoldDB" id="A0A9X3BHN4"/>
<evidence type="ECO:0000256" key="1">
    <source>
        <dbReference type="ARBA" id="ARBA00023015"/>
    </source>
</evidence>
<feature type="domain" description="HTH araC/xylS-type" evidence="4">
    <location>
        <begin position="186"/>
        <end position="284"/>
    </location>
</feature>
<dbReference type="Gene3D" id="1.10.10.60">
    <property type="entry name" value="Homeodomain-like"/>
    <property type="match status" value="1"/>
</dbReference>
<evidence type="ECO:0000256" key="2">
    <source>
        <dbReference type="ARBA" id="ARBA00023125"/>
    </source>
</evidence>
<gene>
    <name evidence="5" type="ORF">OCK74_12615</name>
</gene>
<dbReference type="EMBL" id="JAOTIF010000008">
    <property type="protein sequence ID" value="MCU7549967.1"/>
    <property type="molecule type" value="Genomic_DNA"/>
</dbReference>
<evidence type="ECO:0000259" key="4">
    <source>
        <dbReference type="PROSITE" id="PS01124"/>
    </source>
</evidence>
<dbReference type="GO" id="GO:0003700">
    <property type="term" value="F:DNA-binding transcription factor activity"/>
    <property type="evidence" value="ECO:0007669"/>
    <property type="project" value="InterPro"/>
</dbReference>
<dbReference type="SMART" id="SM00342">
    <property type="entry name" value="HTH_ARAC"/>
    <property type="match status" value="1"/>
</dbReference>
<dbReference type="PROSITE" id="PS01124">
    <property type="entry name" value="HTH_ARAC_FAMILY_2"/>
    <property type="match status" value="1"/>
</dbReference>
<dbReference type="GO" id="GO:0043565">
    <property type="term" value="F:sequence-specific DNA binding"/>
    <property type="evidence" value="ECO:0007669"/>
    <property type="project" value="InterPro"/>
</dbReference>
<organism evidence="5 6">
    <name type="scientific">Paraflavisolibacter caeni</name>
    <dbReference type="NCBI Taxonomy" id="2982496"/>
    <lineage>
        <taxon>Bacteria</taxon>
        <taxon>Pseudomonadati</taxon>
        <taxon>Bacteroidota</taxon>
        <taxon>Chitinophagia</taxon>
        <taxon>Chitinophagales</taxon>
        <taxon>Chitinophagaceae</taxon>
        <taxon>Paraflavisolibacter</taxon>
    </lineage>
</organism>
<dbReference type="SUPFAM" id="SSF46689">
    <property type="entry name" value="Homeodomain-like"/>
    <property type="match status" value="1"/>
</dbReference>
<dbReference type="PANTHER" id="PTHR43280:SF2">
    <property type="entry name" value="HTH-TYPE TRANSCRIPTIONAL REGULATOR EXSA"/>
    <property type="match status" value="1"/>
</dbReference>
<keyword evidence="3" id="KW-0804">Transcription</keyword>
<accession>A0A9X3BHN4</accession>
<dbReference type="InterPro" id="IPR011051">
    <property type="entry name" value="RmlC_Cupin_sf"/>
</dbReference>
<dbReference type="InterPro" id="IPR009057">
    <property type="entry name" value="Homeodomain-like_sf"/>
</dbReference>
<evidence type="ECO:0000313" key="6">
    <source>
        <dbReference type="Proteomes" id="UP001155483"/>
    </source>
</evidence>
<proteinExistence type="predicted"/>
<dbReference type="InterPro" id="IPR018062">
    <property type="entry name" value="HTH_AraC-typ_CS"/>
</dbReference>
<dbReference type="PROSITE" id="PS00041">
    <property type="entry name" value="HTH_ARAC_FAMILY_1"/>
    <property type="match status" value="1"/>
</dbReference>
<dbReference type="Gene3D" id="2.60.120.10">
    <property type="entry name" value="Jelly Rolls"/>
    <property type="match status" value="1"/>
</dbReference>
<comment type="caution">
    <text evidence="5">The sequence shown here is derived from an EMBL/GenBank/DDBJ whole genome shotgun (WGS) entry which is preliminary data.</text>
</comment>
<evidence type="ECO:0000256" key="3">
    <source>
        <dbReference type="ARBA" id="ARBA00023163"/>
    </source>
</evidence>
<name>A0A9X3BHN4_9BACT</name>
<keyword evidence="1" id="KW-0805">Transcription regulation</keyword>
<keyword evidence="6" id="KW-1185">Reference proteome</keyword>
<dbReference type="Pfam" id="PF12833">
    <property type="entry name" value="HTH_18"/>
    <property type="match status" value="1"/>
</dbReference>
<reference evidence="5" key="2">
    <citation type="submission" date="2023-04" db="EMBL/GenBank/DDBJ databases">
        <title>Paracnuella aquatica gen. nov., sp. nov., a member of the family Chitinophagaceae isolated from a hot spring.</title>
        <authorList>
            <person name="Wang C."/>
        </authorList>
    </citation>
    <scope>NUCLEOTIDE SEQUENCE</scope>
    <source>
        <strain evidence="5">LB-8</strain>
    </source>
</reference>
<evidence type="ECO:0000313" key="5">
    <source>
        <dbReference type="EMBL" id="MCU7549967.1"/>
    </source>
</evidence>
<keyword evidence="2" id="KW-0238">DNA-binding</keyword>
<dbReference type="SUPFAM" id="SSF51182">
    <property type="entry name" value="RmlC-like cupins"/>
    <property type="match status" value="1"/>
</dbReference>
<dbReference type="Pfam" id="PF22200">
    <property type="entry name" value="ExsA_N"/>
    <property type="match status" value="1"/>
</dbReference>
<dbReference type="RefSeq" id="WP_279297406.1">
    <property type="nucleotide sequence ID" value="NZ_JAOTIF010000008.1"/>
</dbReference>
<dbReference type="Proteomes" id="UP001155483">
    <property type="component" value="Unassembled WGS sequence"/>
</dbReference>
<protein>
    <submittedName>
        <fullName evidence="5">AraC family transcriptional regulator</fullName>
    </submittedName>
</protein>
<dbReference type="InterPro" id="IPR014710">
    <property type="entry name" value="RmlC-like_jellyroll"/>
</dbReference>
<dbReference type="PANTHER" id="PTHR43280">
    <property type="entry name" value="ARAC-FAMILY TRANSCRIPTIONAL REGULATOR"/>
    <property type="match status" value="1"/>
</dbReference>
<dbReference type="InterPro" id="IPR054015">
    <property type="entry name" value="ExsA-like_N"/>
</dbReference>
<sequence>MINVLDFIWKTDLYKKFQVDELLFVEFKCPADDYTSGIWWHNNFFAFVLAGETLLKTPQHEHTLKPGDCFFAKKGSVLSLSETQEDFCELLIFVPDDFIKSVIHKYKITLPKDPTPNKPDTIIPLVADDVLLIYFQSLLSYFSMPSPPPIALLKLKFEELIVHIVSSHHYSSLKYYFDELCARAKPSIKEIMEANFFSNLSLNEFSRLCARSLSGFKREFMELFHTTPGKWLLEKRLEYSKYLLETTNLTIDEVCVESGFENRSHFIRVFKNKFSLTPGKFILQNKLQH</sequence>